<feature type="transmembrane region" description="Helical" evidence="7">
    <location>
        <begin position="141"/>
        <end position="160"/>
    </location>
</feature>
<dbReference type="Pfam" id="PF00528">
    <property type="entry name" value="BPD_transp_1"/>
    <property type="match status" value="1"/>
</dbReference>
<evidence type="ECO:0000259" key="8">
    <source>
        <dbReference type="PROSITE" id="PS50928"/>
    </source>
</evidence>
<evidence type="ECO:0000256" key="6">
    <source>
        <dbReference type="ARBA" id="ARBA00023136"/>
    </source>
</evidence>
<keyword evidence="4 7" id="KW-0812">Transmembrane</keyword>
<keyword evidence="6 7" id="KW-0472">Membrane</keyword>
<feature type="transmembrane region" description="Helical" evidence="7">
    <location>
        <begin position="12"/>
        <end position="35"/>
    </location>
</feature>
<feature type="domain" description="ABC transmembrane type-1" evidence="8">
    <location>
        <begin position="72"/>
        <end position="260"/>
    </location>
</feature>
<gene>
    <name evidence="9" type="ORF">E5259_26085</name>
</gene>
<evidence type="ECO:0000256" key="7">
    <source>
        <dbReference type="RuleBase" id="RU363032"/>
    </source>
</evidence>
<organism evidence="9 10">
    <name type="scientific">Blautia producta</name>
    <dbReference type="NCBI Taxonomy" id="33035"/>
    <lineage>
        <taxon>Bacteria</taxon>
        <taxon>Bacillati</taxon>
        <taxon>Bacillota</taxon>
        <taxon>Clostridia</taxon>
        <taxon>Lachnospirales</taxon>
        <taxon>Lachnospiraceae</taxon>
        <taxon>Blautia</taxon>
    </lineage>
</organism>
<proteinExistence type="inferred from homology"/>
<keyword evidence="2 7" id="KW-0813">Transport</keyword>
<comment type="subcellular location">
    <subcellularLocation>
        <location evidence="1 7">Cell membrane</location>
        <topology evidence="1 7">Multi-pass membrane protein</topology>
    </subcellularLocation>
</comment>
<evidence type="ECO:0000256" key="4">
    <source>
        <dbReference type="ARBA" id="ARBA00022692"/>
    </source>
</evidence>
<name>A0A7G5N1M7_9FIRM</name>
<feature type="transmembrane region" description="Helical" evidence="7">
    <location>
        <begin position="107"/>
        <end position="129"/>
    </location>
</feature>
<reference evidence="9 10" key="1">
    <citation type="submission" date="2019-04" db="EMBL/GenBank/DDBJ databases">
        <authorList>
            <person name="Schori C."/>
            <person name="Ahrens C."/>
        </authorList>
    </citation>
    <scope>NUCLEOTIDE SEQUENCE [LARGE SCALE GENOMIC DNA]</scope>
    <source>
        <strain evidence="9 10">DSM 2950</strain>
    </source>
</reference>
<feature type="transmembrane region" description="Helical" evidence="7">
    <location>
        <begin position="181"/>
        <end position="203"/>
    </location>
</feature>
<sequence length="275" mass="31038">MNEKKQKWTVFSILGLLLLILFAAICIAPFIYMAIMSFTKSTTLMLHMKDINFTDFSNFQYVLGKSGFIRALINSIIVVFCSCLFNCIIASMAAYGFTKKKFPGREVIFRIYLLTLMIPGQVTMIPVFIMMNKAGLTNTYFALIVIILNAFGVFLIRQFMDSVPDELLEAAKVDGCPEYRIFIQIVIPLIKPVLISLVVFTFVTSWNDFLWPLVSTSDSSMYTLTVALSLLKTQYQTNYGLIMAGATVSFLFPFVMYVFLQKQFVEGIALSGIKG</sequence>
<accession>A0A7G5N1M7</accession>
<feature type="transmembrane region" description="Helical" evidence="7">
    <location>
        <begin position="238"/>
        <end position="260"/>
    </location>
</feature>
<dbReference type="GO" id="GO:0005886">
    <property type="term" value="C:plasma membrane"/>
    <property type="evidence" value="ECO:0007669"/>
    <property type="project" value="UniProtKB-SubCell"/>
</dbReference>
<dbReference type="Gene3D" id="1.10.3720.10">
    <property type="entry name" value="MetI-like"/>
    <property type="match status" value="1"/>
</dbReference>
<dbReference type="GeneID" id="75053746"/>
<evidence type="ECO:0000256" key="2">
    <source>
        <dbReference type="ARBA" id="ARBA00022448"/>
    </source>
</evidence>
<dbReference type="AlphaFoldDB" id="A0A7G5N1M7"/>
<dbReference type="InterPro" id="IPR000515">
    <property type="entry name" value="MetI-like"/>
</dbReference>
<keyword evidence="5 7" id="KW-1133">Transmembrane helix</keyword>
<evidence type="ECO:0000313" key="9">
    <source>
        <dbReference type="EMBL" id="QMW80770.1"/>
    </source>
</evidence>
<dbReference type="PANTHER" id="PTHR43744">
    <property type="entry name" value="ABC TRANSPORTER PERMEASE PROTEIN MG189-RELATED-RELATED"/>
    <property type="match status" value="1"/>
</dbReference>
<dbReference type="PROSITE" id="PS50928">
    <property type="entry name" value="ABC_TM1"/>
    <property type="match status" value="1"/>
</dbReference>
<dbReference type="Proteomes" id="UP000515789">
    <property type="component" value="Chromosome"/>
</dbReference>
<comment type="similarity">
    <text evidence="7">Belongs to the binding-protein-dependent transport system permease family.</text>
</comment>
<dbReference type="GO" id="GO:0055085">
    <property type="term" value="P:transmembrane transport"/>
    <property type="evidence" value="ECO:0007669"/>
    <property type="project" value="InterPro"/>
</dbReference>
<evidence type="ECO:0000256" key="1">
    <source>
        <dbReference type="ARBA" id="ARBA00004651"/>
    </source>
</evidence>
<dbReference type="SUPFAM" id="SSF161098">
    <property type="entry name" value="MetI-like"/>
    <property type="match status" value="1"/>
</dbReference>
<feature type="transmembrane region" description="Helical" evidence="7">
    <location>
        <begin position="209"/>
        <end position="231"/>
    </location>
</feature>
<dbReference type="InterPro" id="IPR035906">
    <property type="entry name" value="MetI-like_sf"/>
</dbReference>
<evidence type="ECO:0000256" key="5">
    <source>
        <dbReference type="ARBA" id="ARBA00022989"/>
    </source>
</evidence>
<feature type="transmembrane region" description="Helical" evidence="7">
    <location>
        <begin position="71"/>
        <end position="95"/>
    </location>
</feature>
<protein>
    <submittedName>
        <fullName evidence="9">Carbohydrate ABC transporter permease</fullName>
    </submittedName>
</protein>
<dbReference type="PANTHER" id="PTHR43744:SF12">
    <property type="entry name" value="ABC TRANSPORTER PERMEASE PROTEIN MG189-RELATED"/>
    <property type="match status" value="1"/>
</dbReference>
<evidence type="ECO:0000313" key="10">
    <source>
        <dbReference type="Proteomes" id="UP000515789"/>
    </source>
</evidence>
<dbReference type="CDD" id="cd06261">
    <property type="entry name" value="TM_PBP2"/>
    <property type="match status" value="1"/>
</dbReference>
<dbReference type="RefSeq" id="WP_018595734.1">
    <property type="nucleotide sequence ID" value="NZ_AP031416.1"/>
</dbReference>
<evidence type="ECO:0000256" key="3">
    <source>
        <dbReference type="ARBA" id="ARBA00022475"/>
    </source>
</evidence>
<keyword evidence="3" id="KW-1003">Cell membrane</keyword>
<dbReference type="EMBL" id="CP039126">
    <property type="protein sequence ID" value="QMW80770.1"/>
    <property type="molecule type" value="Genomic_DNA"/>
</dbReference>